<dbReference type="GeneID" id="93289136"/>
<dbReference type="InterPro" id="IPR005877">
    <property type="entry name" value="YSIRK_signal_dom"/>
</dbReference>
<keyword evidence="3" id="KW-0812">Transmembrane</keyword>
<keyword evidence="3" id="KW-0472">Membrane</keyword>
<feature type="compositionally biased region" description="Polar residues" evidence="2">
    <location>
        <begin position="157"/>
        <end position="167"/>
    </location>
</feature>
<keyword evidence="1" id="KW-0732">Signal</keyword>
<keyword evidence="3" id="KW-1133">Transmembrane helix</keyword>
<evidence type="ECO:0000313" key="4">
    <source>
        <dbReference type="EMBL" id="EER68822.1"/>
    </source>
</evidence>
<dbReference type="Proteomes" id="UP000006004">
    <property type="component" value="Unassembled WGS sequence"/>
</dbReference>
<keyword evidence="5" id="KW-1185">Reference proteome</keyword>
<dbReference type="RefSeq" id="WP_004263788.1">
    <property type="nucleotide sequence ID" value="NZ_ACDZ02000006.1"/>
</dbReference>
<protein>
    <submittedName>
        <fullName evidence="4">Gram-positive signal peptide protein, YSIRK family</fullName>
    </submittedName>
</protein>
<dbReference type="NCBIfam" id="TIGR01167">
    <property type="entry name" value="LPXTG_anchor"/>
    <property type="match status" value="1"/>
</dbReference>
<dbReference type="OrthoDB" id="2989108at2"/>
<feature type="transmembrane region" description="Helical" evidence="3">
    <location>
        <begin position="347"/>
        <end position="366"/>
    </location>
</feature>
<dbReference type="EMBL" id="ACDZ02000006">
    <property type="protein sequence ID" value="EER68822.1"/>
    <property type="molecule type" value="Genomic_DNA"/>
</dbReference>
<comment type="caution">
    <text evidence="4">The sequence shown here is derived from an EMBL/GenBank/DDBJ whole genome shotgun (WGS) entry which is preliminary data.</text>
</comment>
<sequence>MKNKKYSIKKLSTGIISIIIGIGTMKVGIINAQMESDNKVVIAEKGVIPDVEPIPPENVIEEPIRKPPIKSEEKPLTKPKEKPLVKPAPKPTEKPVEKPLKESSEKPIEKPSVKPAPKPTEKPVEKPLKESSEKPIEKLSVKPTEKPTEQPPGNPIEKSTTNTSETISKVEIKNDVLVGNLSGREIKVSFKKDSVSAEKLYVESLNDNELNQTIKYKLGSDYNIIETFEIHFEKNDKRVDSNVERTVTVAVVKKDNAELEVYHITDENTLEKVNSSYSTGELKFNINHFSKFTIVERIKIGSKDLEERTKIVIPEKIENKEKENNELPETNSIKDEKQLKILPKTGISVNSFISTGFILIIVASIIRNKKNHI</sequence>
<organism evidence="4 5">
    <name type="scientific">Gemella haemolysans ATCC 10379</name>
    <dbReference type="NCBI Taxonomy" id="546270"/>
    <lineage>
        <taxon>Bacteria</taxon>
        <taxon>Bacillati</taxon>
        <taxon>Bacillota</taxon>
        <taxon>Bacilli</taxon>
        <taxon>Bacillales</taxon>
        <taxon>Gemellaceae</taxon>
        <taxon>Gemella</taxon>
    </lineage>
</organism>
<feature type="compositionally biased region" description="Basic and acidic residues" evidence="2">
    <location>
        <begin position="91"/>
        <end position="112"/>
    </location>
</feature>
<feature type="region of interest" description="Disordered" evidence="2">
    <location>
        <begin position="51"/>
        <end position="167"/>
    </location>
</feature>
<dbReference type="AlphaFoldDB" id="C5NVH8"/>
<evidence type="ECO:0000256" key="3">
    <source>
        <dbReference type="SAM" id="Phobius"/>
    </source>
</evidence>
<evidence type="ECO:0000256" key="1">
    <source>
        <dbReference type="ARBA" id="ARBA00022729"/>
    </source>
</evidence>
<gene>
    <name evidence="4" type="ORF">GEMHA0001_1557</name>
</gene>
<reference evidence="4" key="2">
    <citation type="submission" date="2009-06" db="EMBL/GenBank/DDBJ databases">
        <authorList>
            <person name="Sebastian Y."/>
            <person name="Madupu R."/>
            <person name="Durkin A.S."/>
            <person name="Torralba M."/>
            <person name="Methe B."/>
            <person name="Sutton G.G."/>
            <person name="Strausberg R.L."/>
            <person name="Nelson K.E."/>
        </authorList>
    </citation>
    <scope>NUCLEOTIDE SEQUENCE [LARGE SCALE GENOMIC DNA]</scope>
    <source>
        <strain evidence="4">ATCC 10379</strain>
    </source>
</reference>
<reference evidence="4" key="1">
    <citation type="submission" date="2009-01" db="EMBL/GenBank/DDBJ databases">
        <authorList>
            <person name="Fulton L."/>
            <person name="Clifton S."/>
            <person name="Chinwalla A.T."/>
            <person name="Mitreva M."/>
            <person name="Sodergren E."/>
            <person name="Weinstock G."/>
            <person name="Clifton S."/>
            <person name="Dooling D.J."/>
            <person name="Fulton B."/>
            <person name="Minx P."/>
            <person name="Pepin K.H."/>
            <person name="Johnson M."/>
            <person name="Bhonagiri V."/>
            <person name="Nash W.E."/>
            <person name="Mardis E.R."/>
            <person name="Wilson R.K."/>
        </authorList>
    </citation>
    <scope>NUCLEOTIDE SEQUENCE [LARGE SCALE GENOMIC DNA]</scope>
    <source>
        <strain evidence="4">ATCC 10379</strain>
    </source>
</reference>
<dbReference type="NCBIfam" id="TIGR01168">
    <property type="entry name" value="YSIRK_signal"/>
    <property type="match status" value="1"/>
</dbReference>
<feature type="transmembrane region" description="Helical" evidence="3">
    <location>
        <begin position="12"/>
        <end position="30"/>
    </location>
</feature>
<proteinExistence type="predicted"/>
<accession>C5NVH8</accession>
<evidence type="ECO:0000313" key="5">
    <source>
        <dbReference type="Proteomes" id="UP000006004"/>
    </source>
</evidence>
<evidence type="ECO:0000256" key="2">
    <source>
        <dbReference type="SAM" id="MobiDB-lite"/>
    </source>
</evidence>
<feature type="compositionally biased region" description="Basic and acidic residues" evidence="2">
    <location>
        <begin position="62"/>
        <end position="84"/>
    </location>
</feature>
<name>C5NVH8_9BACL</name>
<dbReference type="eggNOG" id="COG3087">
    <property type="taxonomic scope" value="Bacteria"/>
</dbReference>
<feature type="compositionally biased region" description="Basic and acidic residues" evidence="2">
    <location>
        <begin position="119"/>
        <end position="148"/>
    </location>
</feature>